<organism evidence="7 8">
    <name type="scientific">Gracilibacillus thailandensis</name>
    <dbReference type="NCBI Taxonomy" id="563735"/>
    <lineage>
        <taxon>Bacteria</taxon>
        <taxon>Bacillati</taxon>
        <taxon>Bacillota</taxon>
        <taxon>Bacilli</taxon>
        <taxon>Bacillales</taxon>
        <taxon>Bacillaceae</taxon>
        <taxon>Gracilibacillus</taxon>
    </lineage>
</organism>
<evidence type="ECO:0000256" key="4">
    <source>
        <dbReference type="ARBA" id="ARBA00022989"/>
    </source>
</evidence>
<evidence type="ECO:0000313" key="7">
    <source>
        <dbReference type="EMBL" id="MRI66489.1"/>
    </source>
</evidence>
<dbReference type="AlphaFoldDB" id="A0A6N7R1X7"/>
<protein>
    <submittedName>
        <fullName evidence="7">Holin</fullName>
    </submittedName>
</protein>
<gene>
    <name evidence="7" type="ORF">GH885_09010</name>
</gene>
<dbReference type="PANTHER" id="PTHR30249:SF17">
    <property type="entry name" value="HOLIN-LIKE PROTEIN CIDB"/>
    <property type="match status" value="1"/>
</dbReference>
<feature type="transmembrane region" description="Helical" evidence="6">
    <location>
        <begin position="90"/>
        <end position="109"/>
    </location>
</feature>
<feature type="transmembrane region" description="Helical" evidence="6">
    <location>
        <begin position="146"/>
        <end position="166"/>
    </location>
</feature>
<reference evidence="7 8" key="1">
    <citation type="submission" date="2019-10" db="EMBL/GenBank/DDBJ databases">
        <title>Gracilibacillus salitolerans sp. nov., a moderate halophile isolated from a saline soil in northwest China.</title>
        <authorList>
            <person name="Gan L."/>
        </authorList>
    </citation>
    <scope>NUCLEOTIDE SEQUENCE [LARGE SCALE GENOMIC DNA]</scope>
    <source>
        <strain evidence="7 8">TP2-8</strain>
    </source>
</reference>
<evidence type="ECO:0000256" key="5">
    <source>
        <dbReference type="ARBA" id="ARBA00023136"/>
    </source>
</evidence>
<feature type="transmembrane region" description="Helical" evidence="6">
    <location>
        <begin position="34"/>
        <end position="52"/>
    </location>
</feature>
<evidence type="ECO:0000256" key="1">
    <source>
        <dbReference type="ARBA" id="ARBA00004651"/>
    </source>
</evidence>
<comment type="caution">
    <text evidence="7">The sequence shown here is derived from an EMBL/GenBank/DDBJ whole genome shotgun (WGS) entry which is preliminary data.</text>
</comment>
<evidence type="ECO:0000313" key="8">
    <source>
        <dbReference type="Proteomes" id="UP000435187"/>
    </source>
</evidence>
<keyword evidence="8" id="KW-1185">Reference proteome</keyword>
<evidence type="ECO:0000256" key="6">
    <source>
        <dbReference type="SAM" id="Phobius"/>
    </source>
</evidence>
<feature type="transmembrane region" description="Helical" evidence="6">
    <location>
        <begin position="202"/>
        <end position="226"/>
    </location>
</feature>
<dbReference type="EMBL" id="WJEE01000016">
    <property type="protein sequence ID" value="MRI66489.1"/>
    <property type="molecule type" value="Genomic_DNA"/>
</dbReference>
<proteinExistence type="predicted"/>
<dbReference type="GO" id="GO:0005886">
    <property type="term" value="C:plasma membrane"/>
    <property type="evidence" value="ECO:0007669"/>
    <property type="project" value="UniProtKB-SubCell"/>
</dbReference>
<dbReference type="InterPro" id="IPR007300">
    <property type="entry name" value="CidB/LrgB"/>
</dbReference>
<keyword evidence="4 6" id="KW-1133">Transmembrane helix</keyword>
<dbReference type="Pfam" id="PF04172">
    <property type="entry name" value="LrgB"/>
    <property type="match status" value="1"/>
</dbReference>
<feature type="transmembrane region" description="Helical" evidence="6">
    <location>
        <begin position="58"/>
        <end position="78"/>
    </location>
</feature>
<keyword evidence="3 6" id="KW-0812">Transmembrane</keyword>
<dbReference type="RefSeq" id="WP_008592735.1">
    <property type="nucleotide sequence ID" value="NZ_JBHUMW010000077.1"/>
</dbReference>
<accession>A0A6N7R1X7</accession>
<keyword evidence="5 6" id="KW-0472">Membrane</keyword>
<keyword evidence="2" id="KW-1003">Cell membrane</keyword>
<dbReference type="Proteomes" id="UP000435187">
    <property type="component" value="Unassembled WGS sequence"/>
</dbReference>
<feature type="transmembrane region" description="Helical" evidence="6">
    <location>
        <begin position="6"/>
        <end position="22"/>
    </location>
</feature>
<sequence length="227" mass="25097">MILTGFMMVILTICMYVIARYIQNKFNYSILNPALIASLAIIFILIICGLDYKDYMIGGQWISKFLDCTVVCLAYPLYKYRHMIMRNLKVIMTSVVFGILLNFIIIYFVMNLFGFSKQMIVTLLPRSITTAVGIQVSHQMGGLETLSIIFIIATGLIGSILGSSLIKIGNFQSSIAKGLTYGNASHAFGTAKALELDLESGAFSSIGMILTAVLSSIFLPFIITLFY</sequence>
<name>A0A6N7R1X7_9BACI</name>
<comment type="subcellular location">
    <subcellularLocation>
        <location evidence="1">Cell membrane</location>
        <topology evidence="1">Multi-pass membrane protein</topology>
    </subcellularLocation>
</comment>
<dbReference type="PANTHER" id="PTHR30249">
    <property type="entry name" value="PUTATIVE SEROTONIN TRANSPORTER"/>
    <property type="match status" value="1"/>
</dbReference>
<evidence type="ECO:0000256" key="2">
    <source>
        <dbReference type="ARBA" id="ARBA00022475"/>
    </source>
</evidence>
<evidence type="ECO:0000256" key="3">
    <source>
        <dbReference type="ARBA" id="ARBA00022692"/>
    </source>
</evidence>